<dbReference type="WBParaSite" id="SMUV_0000259201-mRNA-1">
    <property type="protein sequence ID" value="SMUV_0000259201-mRNA-1"/>
    <property type="gene ID" value="SMUV_0000259201"/>
</dbReference>
<evidence type="ECO:0000313" key="2">
    <source>
        <dbReference type="WBParaSite" id="SMUV_0000259201-mRNA-1"/>
    </source>
</evidence>
<organism evidence="1 2">
    <name type="scientific">Syphacia muris</name>
    <dbReference type="NCBI Taxonomy" id="451379"/>
    <lineage>
        <taxon>Eukaryota</taxon>
        <taxon>Metazoa</taxon>
        <taxon>Ecdysozoa</taxon>
        <taxon>Nematoda</taxon>
        <taxon>Chromadorea</taxon>
        <taxon>Rhabditida</taxon>
        <taxon>Spirurina</taxon>
        <taxon>Oxyuridomorpha</taxon>
        <taxon>Oxyuroidea</taxon>
        <taxon>Oxyuridae</taxon>
        <taxon>Syphacia</taxon>
    </lineage>
</organism>
<dbReference type="Proteomes" id="UP000046393">
    <property type="component" value="Unplaced"/>
</dbReference>
<protein>
    <submittedName>
        <fullName evidence="2">F-box/LRR-repeat protein</fullName>
    </submittedName>
</protein>
<evidence type="ECO:0000313" key="1">
    <source>
        <dbReference type="Proteomes" id="UP000046393"/>
    </source>
</evidence>
<reference evidence="2" key="1">
    <citation type="submission" date="2016-04" db="UniProtKB">
        <authorList>
            <consortium name="WormBaseParasite"/>
        </authorList>
    </citation>
    <scope>IDENTIFICATION</scope>
</reference>
<proteinExistence type="predicted"/>
<dbReference type="STRING" id="451379.A0A0N5AEE2"/>
<name>A0A0N5AEE2_9BILA</name>
<sequence length="444" mass="49836">MSVTSKDDTNLYSACSSKSLVNVVSGEDNSYSPAIEHITLDNSVLLDVIGSVTTISPIVKIARFNEVNSMWRYWTKRMLVKTNDLLLEVPMGNKEGIFVQGSYMENVEQALECVKYLMSWIATLKRLSIKFCGPSVNVLNVILDHLIASDKVNLEVLVVSGRRGGLRVDKLSVLMMKCAETLKIASTIGISELEQALSTGKRFSLEQLSLTNHDLLNESEEMSSMAVDMHDAFVRICSHSQNIQVQDLSVSVVNGFNPAIDPYNQFLRYSNVRSLHVFLYSGDLLGPDDVTGASILPSVHSFQTERFQKCFHLPVSLHALFPSLSHLNVNALEIPMKGLEQAFAYAAEWLALYGDKNLIGVLSTEVHYEYDPLTWEKIRCYIEEIDKCGGKLRLLTSDLFSRRRMQFVILNTDSTFQFKIYCSSDAWILADLLDFELPSLRSVA</sequence>
<dbReference type="AlphaFoldDB" id="A0A0N5AEE2"/>
<keyword evidence="1" id="KW-1185">Reference proteome</keyword>
<accession>A0A0N5AEE2</accession>